<keyword evidence="4" id="KW-1185">Reference proteome</keyword>
<dbReference type="Pfam" id="PF08305">
    <property type="entry name" value="NPCBM"/>
    <property type="match status" value="1"/>
</dbReference>
<organism evidence="3 4">
    <name type="scientific">Spirosoma flavum</name>
    <dbReference type="NCBI Taxonomy" id="2048557"/>
    <lineage>
        <taxon>Bacteria</taxon>
        <taxon>Pseudomonadati</taxon>
        <taxon>Bacteroidota</taxon>
        <taxon>Cytophagia</taxon>
        <taxon>Cytophagales</taxon>
        <taxon>Cytophagaceae</taxon>
        <taxon>Spirosoma</taxon>
    </lineage>
</organism>
<accession>A0ABW6AJE0</accession>
<proteinExistence type="predicted"/>
<dbReference type="RefSeq" id="WP_381499777.1">
    <property type="nucleotide sequence ID" value="NZ_JBHUOM010000002.1"/>
</dbReference>
<feature type="domain" description="PA14" evidence="2">
    <location>
        <begin position="677"/>
        <end position="813"/>
    </location>
</feature>
<evidence type="ECO:0000313" key="4">
    <source>
        <dbReference type="Proteomes" id="UP001597512"/>
    </source>
</evidence>
<dbReference type="SMART" id="SM00776">
    <property type="entry name" value="NPCBM"/>
    <property type="match status" value="1"/>
</dbReference>
<dbReference type="SUPFAM" id="SSF51126">
    <property type="entry name" value="Pectin lyase-like"/>
    <property type="match status" value="1"/>
</dbReference>
<dbReference type="PANTHER" id="PTHR36453">
    <property type="entry name" value="SECRETED PROTEIN-RELATED"/>
    <property type="match status" value="1"/>
</dbReference>
<feature type="domain" description="PA14" evidence="2">
    <location>
        <begin position="830"/>
        <end position="970"/>
    </location>
</feature>
<dbReference type="Pfam" id="PF07691">
    <property type="entry name" value="PA14"/>
    <property type="match status" value="2"/>
</dbReference>
<gene>
    <name evidence="3" type="ORF">ACFS25_10700</name>
</gene>
<dbReference type="SUPFAM" id="SSF56988">
    <property type="entry name" value="Anthrax protective antigen"/>
    <property type="match status" value="2"/>
</dbReference>
<comment type="caution">
    <text evidence="3">The sequence shown here is derived from an EMBL/GenBank/DDBJ whole genome shotgun (WGS) entry which is preliminary data.</text>
</comment>
<evidence type="ECO:0000256" key="1">
    <source>
        <dbReference type="SAM" id="MobiDB-lite"/>
    </source>
</evidence>
<dbReference type="NCBIfam" id="TIGR03804">
    <property type="entry name" value="para_beta_helix"/>
    <property type="match status" value="1"/>
</dbReference>
<feature type="region of interest" description="Disordered" evidence="1">
    <location>
        <begin position="999"/>
        <end position="1020"/>
    </location>
</feature>
<evidence type="ECO:0000313" key="3">
    <source>
        <dbReference type="EMBL" id="MFD2934253.1"/>
    </source>
</evidence>
<dbReference type="Gene3D" id="2.60.120.1060">
    <property type="entry name" value="NPCBM/NEW2 domain"/>
    <property type="match status" value="1"/>
</dbReference>
<dbReference type="Gene3D" id="3.90.182.10">
    <property type="entry name" value="Toxin - Anthrax Protective Antigen,domain 1"/>
    <property type="match status" value="2"/>
</dbReference>
<dbReference type="InterPro" id="IPR012334">
    <property type="entry name" value="Pectin_lyas_fold"/>
</dbReference>
<dbReference type="InterPro" id="IPR022441">
    <property type="entry name" value="Para_beta_helix_rpt-2"/>
</dbReference>
<dbReference type="InterPro" id="IPR038637">
    <property type="entry name" value="NPCBM_sf"/>
</dbReference>
<dbReference type="EMBL" id="JBHUOM010000002">
    <property type="protein sequence ID" value="MFD2934253.1"/>
    <property type="molecule type" value="Genomic_DNA"/>
</dbReference>
<dbReference type="Proteomes" id="UP001597512">
    <property type="component" value="Unassembled WGS sequence"/>
</dbReference>
<dbReference type="Gene3D" id="2.160.20.10">
    <property type="entry name" value="Single-stranded right-handed beta-helix, Pectin lyase-like"/>
    <property type="match status" value="2"/>
</dbReference>
<evidence type="ECO:0000259" key="2">
    <source>
        <dbReference type="PROSITE" id="PS51820"/>
    </source>
</evidence>
<dbReference type="InterPro" id="IPR037524">
    <property type="entry name" value="PA14/GLEYA"/>
</dbReference>
<dbReference type="SMART" id="SM00710">
    <property type="entry name" value="PbH1"/>
    <property type="match status" value="9"/>
</dbReference>
<dbReference type="InterPro" id="IPR013222">
    <property type="entry name" value="Glyco_hyd_98_carb-bd"/>
</dbReference>
<protein>
    <submittedName>
        <fullName evidence="3">NPCBM/NEW2 domain-containing protein</fullName>
    </submittedName>
</protein>
<dbReference type="InterPro" id="IPR006626">
    <property type="entry name" value="PbH1"/>
</dbReference>
<reference evidence="4" key="1">
    <citation type="journal article" date="2019" name="Int. J. Syst. Evol. Microbiol.">
        <title>The Global Catalogue of Microorganisms (GCM) 10K type strain sequencing project: providing services to taxonomists for standard genome sequencing and annotation.</title>
        <authorList>
            <consortium name="The Broad Institute Genomics Platform"/>
            <consortium name="The Broad Institute Genome Sequencing Center for Infectious Disease"/>
            <person name="Wu L."/>
            <person name="Ma J."/>
        </authorList>
    </citation>
    <scope>NUCLEOTIDE SEQUENCE [LARGE SCALE GENOMIC DNA]</scope>
    <source>
        <strain evidence="4">KCTC 52490</strain>
    </source>
</reference>
<name>A0ABW6AJE0_9BACT</name>
<dbReference type="Pfam" id="PF13229">
    <property type="entry name" value="Beta_helix"/>
    <property type="match status" value="2"/>
</dbReference>
<dbReference type="SMART" id="SM00758">
    <property type="entry name" value="PA14"/>
    <property type="match status" value="2"/>
</dbReference>
<dbReference type="PANTHER" id="PTHR36453:SF1">
    <property type="entry name" value="RIGHT HANDED BETA HELIX DOMAIN-CONTAINING PROTEIN"/>
    <property type="match status" value="1"/>
</dbReference>
<sequence>MKKYSPHRAVMLMRYGPVCLLLIGGLSTSFGQTTYYVANSGNDSNTGRSSEIPFQTIAKINSLTLQPGDQVLFRRSDTFRGSLQLRQSGSPGKPIVVDAYGSGNKPVLAGSVAISNWVSIGNNTWQATCSTCGDRVTGLYRDNSALPLGRYPNLTATNKGYLTVQSHTGKTQLTSQQALPTNWTGGEAVFRPVTWILNRAKITGKTGNTLTLEGGGNYDISDNWGYFIQNHPATLDQVGEWYYNPANKTIQLYDDQTNPNGKTITATTFSDVVNLSNVSFVSVRNLQLTQARSTGLAITNSSNLVITTNDITQSGEDGILIQGSGNQVLLEGNLIENVNNNGVNIAAYQNVTFRGNTIRNVGLIPGRGKSGDGTYVGFQSACTANTLIENNVLDNIGYNALNFSTSTTIQRNKISNFCLTKSDGSGLYIWNGNQQPLADIHLLSNVVYNAIGAPEGAPSGTYSGANGIYLDDCTTNIEVAGNSVYNCNGYGVYLHGSSNIKLTGNTAYNNSGGQLSITSSNGCQPRNNVIQNNIFVSRLANQFNVKYESNQNDLASYGLFDNNVYARPFEDTYTILAVYNRTIGASLSMAQWKSQYGKDMASTKSPFTYTSGNPDDYIKYIANSTATATLVSLEGTYRDARNKVCTGQITVPAFSSVVLLKDITPVVPLRSADNPATTVAGLDYRCYEGNWSNLPDFNTLIAVKTGVNSTLDLSVRSRESTYALRYTGYINIPTDGTYTFYTTSDDGSKLLIGTTEVVNNDGLHAETEKSGKIGLKAGKHALSILYLQGGGGQTLTASYEGPGISKQAVPASAFYRVPPISTGSGSTSVGNGTGLLGEYFNTTNLTAPAVLTRTDATVNFDWSTNSPAPGTINTDNFSVRWTGQVQIPVTGSYTFSTTSDDGVRLWVNGAMVINDWNAHPTTTNNSTPLTLTAGQRYTIQMEYFDGTAGAMAKLLWAYPGQVQQAVPKSYLYPATPTPPPSSGKVTYLSDLTWTAATNGYGPVEKDRSNGESGTGDGRTLTLNGVTYPKGLGIHAPADITYNLGGKYTIFSTAMGIDDEMSNDGCGTVNFNIYVDNVLVYSSGKMTPASATKSIDLNVSGKQTLRLVVTDGGDGNTCDHADWAGARLTGSGSGRIAALGDEVKSDVIIQIYPVPAHDEVRIRYYAESDGEVAVQLVSMATLPVRQVIHQVVQGENIIKVPVGDLDRGIYVLTLTQGQQRLSRKVLLTE</sequence>
<dbReference type="InterPro" id="IPR011658">
    <property type="entry name" value="PA14_dom"/>
</dbReference>
<dbReference type="InterPro" id="IPR039448">
    <property type="entry name" value="Beta_helix"/>
</dbReference>
<dbReference type="InterPro" id="IPR011050">
    <property type="entry name" value="Pectin_lyase_fold/virulence"/>
</dbReference>
<dbReference type="PROSITE" id="PS51820">
    <property type="entry name" value="PA14"/>
    <property type="match status" value="2"/>
</dbReference>